<dbReference type="SMART" id="SM00225">
    <property type="entry name" value="BTB"/>
    <property type="match status" value="1"/>
</dbReference>
<dbReference type="AlphaFoldDB" id="A0A9P8JAX1"/>
<sequence length="268" mass="30268">MSQWIKPSGEANVTLARRSLSLYNDKTLSDVEIKLRDEQRIFGHKAFLARRSEWFLRAFTGNFPVASSDEICLDDEDDDPKAIRAMIRHIYDLFYEQDLFTSQFILDLMFHVNVFAAADKYDVPSLRAVVVHKFPQLMNQRWSTSQTEFCKVIQRLCGPNAANFADESLQASAASFCSEHIMDLIKLDPFVSMLEEGEPFAGRLLTAVLRGKANGVMETFVCSGCKSVSEDDIKKKVRQTCISCNSSYSAGRLGVVAPLGHYKHFMPI</sequence>
<dbReference type="Gene3D" id="3.30.710.10">
    <property type="entry name" value="Potassium Channel Kv1.1, Chain A"/>
    <property type="match status" value="1"/>
</dbReference>
<dbReference type="Pfam" id="PF00651">
    <property type="entry name" value="BTB"/>
    <property type="match status" value="1"/>
</dbReference>
<dbReference type="SUPFAM" id="SSF54695">
    <property type="entry name" value="POZ domain"/>
    <property type="match status" value="1"/>
</dbReference>
<dbReference type="EMBL" id="JAHFXF010000145">
    <property type="protein sequence ID" value="KAG9694951.1"/>
    <property type="molecule type" value="Genomic_DNA"/>
</dbReference>
<evidence type="ECO:0000259" key="1">
    <source>
        <dbReference type="PROSITE" id="PS50097"/>
    </source>
</evidence>
<dbReference type="PANTHER" id="PTHR24413">
    <property type="entry name" value="SPECKLE-TYPE POZ PROTEIN"/>
    <property type="match status" value="1"/>
</dbReference>
<feature type="non-terminal residue" evidence="2">
    <location>
        <position position="1"/>
    </location>
</feature>
<dbReference type="InterPro" id="IPR000210">
    <property type="entry name" value="BTB/POZ_dom"/>
</dbReference>
<evidence type="ECO:0000313" key="3">
    <source>
        <dbReference type="Proteomes" id="UP000779574"/>
    </source>
</evidence>
<accession>A0A9P8JAX1</accession>
<gene>
    <name evidence="2" type="ORF">KCU76_g4857</name>
</gene>
<name>A0A9P8JAX1_AURME</name>
<proteinExistence type="predicted"/>
<feature type="domain" description="BTB" evidence="1">
    <location>
        <begin position="29"/>
        <end position="92"/>
    </location>
</feature>
<dbReference type="CDD" id="cd18186">
    <property type="entry name" value="BTB_POZ_ZBTB_KLHL-like"/>
    <property type="match status" value="1"/>
</dbReference>
<reference evidence="2" key="2">
    <citation type="submission" date="2021-08" db="EMBL/GenBank/DDBJ databases">
        <authorList>
            <person name="Gostincar C."/>
            <person name="Sun X."/>
            <person name="Song Z."/>
            <person name="Gunde-Cimerman N."/>
        </authorList>
    </citation>
    <scope>NUCLEOTIDE SEQUENCE</scope>
    <source>
        <strain evidence="2">EXF-9911</strain>
    </source>
</reference>
<dbReference type="PROSITE" id="PS50097">
    <property type="entry name" value="BTB"/>
    <property type="match status" value="1"/>
</dbReference>
<evidence type="ECO:0000313" key="2">
    <source>
        <dbReference type="EMBL" id="KAG9694951.1"/>
    </source>
</evidence>
<comment type="caution">
    <text evidence="2">The sequence shown here is derived from an EMBL/GenBank/DDBJ whole genome shotgun (WGS) entry which is preliminary data.</text>
</comment>
<dbReference type="Proteomes" id="UP000779574">
    <property type="component" value="Unassembled WGS sequence"/>
</dbReference>
<organism evidence="2 3">
    <name type="scientific">Aureobasidium melanogenum</name>
    <name type="common">Aureobasidium pullulans var. melanogenum</name>
    <dbReference type="NCBI Taxonomy" id="46634"/>
    <lineage>
        <taxon>Eukaryota</taxon>
        <taxon>Fungi</taxon>
        <taxon>Dikarya</taxon>
        <taxon>Ascomycota</taxon>
        <taxon>Pezizomycotina</taxon>
        <taxon>Dothideomycetes</taxon>
        <taxon>Dothideomycetidae</taxon>
        <taxon>Dothideales</taxon>
        <taxon>Saccotheciaceae</taxon>
        <taxon>Aureobasidium</taxon>
    </lineage>
</organism>
<protein>
    <recommendedName>
        <fullName evidence="1">BTB domain-containing protein</fullName>
    </recommendedName>
</protein>
<dbReference type="InterPro" id="IPR011333">
    <property type="entry name" value="SKP1/BTB/POZ_sf"/>
</dbReference>
<dbReference type="OrthoDB" id="6359816at2759"/>
<reference evidence="2" key="1">
    <citation type="journal article" date="2021" name="J Fungi (Basel)">
        <title>Virulence traits and population genomics of the black yeast Aureobasidium melanogenum.</title>
        <authorList>
            <person name="Cernosa A."/>
            <person name="Sun X."/>
            <person name="Gostincar C."/>
            <person name="Fang C."/>
            <person name="Gunde-Cimerman N."/>
            <person name="Song Z."/>
        </authorList>
    </citation>
    <scope>NUCLEOTIDE SEQUENCE</scope>
    <source>
        <strain evidence="2">EXF-9911</strain>
    </source>
</reference>